<keyword evidence="3" id="KW-1185">Reference proteome</keyword>
<proteinExistence type="predicted"/>
<dbReference type="AlphaFoldDB" id="A0A934WT63"/>
<evidence type="ECO:0000313" key="2">
    <source>
        <dbReference type="EMBL" id="MBK6089480.1"/>
    </source>
</evidence>
<protein>
    <submittedName>
        <fullName evidence="2">Uncharacterized protein</fullName>
    </submittedName>
</protein>
<feature type="region of interest" description="Disordered" evidence="1">
    <location>
        <begin position="23"/>
        <end position="62"/>
    </location>
</feature>
<name>A0A934WT63_9FIRM</name>
<evidence type="ECO:0000256" key="1">
    <source>
        <dbReference type="SAM" id="MobiDB-lite"/>
    </source>
</evidence>
<organism evidence="2 3">
    <name type="scientific">Ruminococcus difficilis</name>
    <dbReference type="NCBI Taxonomy" id="2763069"/>
    <lineage>
        <taxon>Bacteria</taxon>
        <taxon>Bacillati</taxon>
        <taxon>Bacillota</taxon>
        <taxon>Clostridia</taxon>
        <taxon>Eubacteriales</taxon>
        <taxon>Oscillospiraceae</taxon>
        <taxon>Ruminococcus</taxon>
    </lineage>
</organism>
<comment type="caution">
    <text evidence="2">The sequence shown here is derived from an EMBL/GenBank/DDBJ whole genome shotgun (WGS) entry which is preliminary data.</text>
</comment>
<sequence length="62" mass="6861">MQAEYERIIFIITEFDTEDVITTSGGLLPTVPSTDPTSSTESDDELENRYGDYDSIGSGSFF</sequence>
<gene>
    <name evidence="2" type="ORF">JKK62_12665</name>
</gene>
<dbReference type="EMBL" id="JAEQMG010000140">
    <property type="protein sequence ID" value="MBK6089480.1"/>
    <property type="molecule type" value="Genomic_DNA"/>
</dbReference>
<evidence type="ECO:0000313" key="3">
    <source>
        <dbReference type="Proteomes" id="UP000633365"/>
    </source>
</evidence>
<reference evidence="2" key="1">
    <citation type="submission" date="2021-01" db="EMBL/GenBank/DDBJ databases">
        <title>Genome public.</title>
        <authorList>
            <person name="Liu C."/>
            <person name="Sun Q."/>
        </authorList>
    </citation>
    <scope>NUCLEOTIDE SEQUENCE</scope>
    <source>
        <strain evidence="2">M6</strain>
    </source>
</reference>
<dbReference type="Proteomes" id="UP000633365">
    <property type="component" value="Unassembled WGS sequence"/>
</dbReference>
<feature type="compositionally biased region" description="Low complexity" evidence="1">
    <location>
        <begin position="27"/>
        <end position="40"/>
    </location>
</feature>
<dbReference type="RefSeq" id="WP_201428204.1">
    <property type="nucleotide sequence ID" value="NZ_JAEQMG010000140.1"/>
</dbReference>
<accession>A0A934WT63</accession>